<dbReference type="Pfam" id="PF06244">
    <property type="entry name" value="Ccdc124"/>
    <property type="match status" value="1"/>
</dbReference>
<dbReference type="PANTHER" id="PTHR21680:SF0">
    <property type="entry name" value="COILED-COIL DOMAIN-CONTAINING PROTEIN 124"/>
    <property type="match status" value="1"/>
</dbReference>
<dbReference type="GO" id="GO:0003713">
    <property type="term" value="F:transcription coactivator activity"/>
    <property type="evidence" value="ECO:0007669"/>
    <property type="project" value="TreeGrafter"/>
</dbReference>
<feature type="domain" description="Coiled-coil" evidence="4">
    <location>
        <begin position="139"/>
        <end position="224"/>
    </location>
</feature>
<evidence type="ECO:0000256" key="1">
    <source>
        <dbReference type="ARBA" id="ARBA00008296"/>
    </source>
</evidence>
<comment type="caution">
    <text evidence="6">The sequence shown here is derived from an EMBL/GenBank/DDBJ whole genome shotgun (WGS) entry which is preliminary data.</text>
</comment>
<feature type="compositionally biased region" description="Basic and acidic residues" evidence="3">
    <location>
        <begin position="126"/>
        <end position="136"/>
    </location>
</feature>
<dbReference type="Proteomes" id="UP000812966">
    <property type="component" value="Unassembled WGS sequence"/>
</dbReference>
<gene>
    <name evidence="6" type="ORF">FFLO_05427</name>
</gene>
<feature type="domain" description="LSO1/LSO2" evidence="5">
    <location>
        <begin position="9"/>
        <end position="76"/>
    </location>
</feature>
<evidence type="ECO:0000256" key="2">
    <source>
        <dbReference type="ARBA" id="ARBA00023054"/>
    </source>
</evidence>
<organism evidence="6 7">
    <name type="scientific">Filobasidium floriforme</name>
    <dbReference type="NCBI Taxonomy" id="5210"/>
    <lineage>
        <taxon>Eukaryota</taxon>
        <taxon>Fungi</taxon>
        <taxon>Dikarya</taxon>
        <taxon>Basidiomycota</taxon>
        <taxon>Agaricomycotina</taxon>
        <taxon>Tremellomycetes</taxon>
        <taxon>Filobasidiales</taxon>
        <taxon>Filobasidiaceae</taxon>
        <taxon>Filobasidium</taxon>
    </lineage>
</organism>
<evidence type="ECO:0000259" key="5">
    <source>
        <dbReference type="Pfam" id="PF22048"/>
    </source>
</evidence>
<dbReference type="GO" id="GO:0005634">
    <property type="term" value="C:nucleus"/>
    <property type="evidence" value="ECO:0007669"/>
    <property type="project" value="TreeGrafter"/>
</dbReference>
<feature type="compositionally biased region" description="Gly residues" evidence="3">
    <location>
        <begin position="108"/>
        <end position="118"/>
    </location>
</feature>
<reference evidence="6" key="1">
    <citation type="submission" date="2020-04" db="EMBL/GenBank/DDBJ databases">
        <title>Analysis of mating type loci in Filobasidium floriforme.</title>
        <authorList>
            <person name="Nowrousian M."/>
        </authorList>
    </citation>
    <scope>NUCLEOTIDE SEQUENCE</scope>
    <source>
        <strain evidence="6">CBS 6242</strain>
    </source>
</reference>
<evidence type="ECO:0000313" key="6">
    <source>
        <dbReference type="EMBL" id="KAG7529787.1"/>
    </source>
</evidence>
<accession>A0A8K0NLH9</accession>
<keyword evidence="7" id="KW-1185">Reference proteome</keyword>
<dbReference type="AlphaFoldDB" id="A0A8K0NLH9"/>
<protein>
    <recommendedName>
        <fullName evidence="8">DUF1014-domain-containing protein</fullName>
    </recommendedName>
</protein>
<proteinExistence type="inferred from homology"/>
<keyword evidence="2" id="KW-0175">Coiled coil</keyword>
<evidence type="ECO:0000259" key="4">
    <source>
        <dbReference type="Pfam" id="PF06244"/>
    </source>
</evidence>
<dbReference type="OrthoDB" id="76412at2759"/>
<sequence>MPPAKGGNSKKEAGRAKKEENENKKKSAASAKAEAAEAEEWSKGAKDGSKADKAKEKAAEAERKKAEKARLLAEEEASLPSKPVAKGGAKKSGDKKKDVRPAGPGAIAAGGGLGGSATGSGSSTPDVKKTGFEPEPEIHIKATGLDNMLEALEIVNAKGDKANIGAQAGLIEKHPERRFKAAFEAYLEREMPELKKSHPGLRKQQMHDMLYKQFQKAPENPFNQVSVAYNATKDEKVSALKESRAERERAFAGSPAT</sequence>
<evidence type="ECO:0000256" key="3">
    <source>
        <dbReference type="SAM" id="MobiDB-lite"/>
    </source>
</evidence>
<dbReference type="InterPro" id="IPR054414">
    <property type="entry name" value="Ccdc124/Oxs1_C"/>
</dbReference>
<comment type="similarity">
    <text evidence="1">Belongs to the CCDC124 family.</text>
</comment>
<dbReference type="GO" id="GO:0006366">
    <property type="term" value="P:transcription by RNA polymerase II"/>
    <property type="evidence" value="ECO:0007669"/>
    <property type="project" value="TreeGrafter"/>
</dbReference>
<dbReference type="Pfam" id="PF22048">
    <property type="entry name" value="LSO1_2-like"/>
    <property type="match status" value="1"/>
</dbReference>
<dbReference type="InterPro" id="IPR010422">
    <property type="entry name" value="Ccdc124/Oxs1"/>
</dbReference>
<dbReference type="EMBL" id="JABELV010000136">
    <property type="protein sequence ID" value="KAG7529787.1"/>
    <property type="molecule type" value="Genomic_DNA"/>
</dbReference>
<dbReference type="PANTHER" id="PTHR21680">
    <property type="entry name" value="COILED-COIL DOMAIN-CONTAINING PROTEIN 124"/>
    <property type="match status" value="1"/>
</dbReference>
<name>A0A8K0NLH9_9TREE</name>
<dbReference type="InterPro" id="IPR054413">
    <property type="entry name" value="LSO1/2"/>
</dbReference>
<evidence type="ECO:0000313" key="7">
    <source>
        <dbReference type="Proteomes" id="UP000812966"/>
    </source>
</evidence>
<feature type="region of interest" description="Disordered" evidence="3">
    <location>
        <begin position="1"/>
        <end position="136"/>
    </location>
</feature>
<evidence type="ECO:0008006" key="8">
    <source>
        <dbReference type="Google" id="ProtNLM"/>
    </source>
</evidence>
<feature type="compositionally biased region" description="Basic and acidic residues" evidence="3">
    <location>
        <begin position="9"/>
        <end position="25"/>
    </location>
</feature>
<feature type="compositionally biased region" description="Basic and acidic residues" evidence="3">
    <location>
        <begin position="91"/>
        <end position="100"/>
    </location>
</feature>
<feature type="compositionally biased region" description="Basic and acidic residues" evidence="3">
    <location>
        <begin position="40"/>
        <end position="73"/>
    </location>
</feature>